<dbReference type="InterPro" id="IPR003675">
    <property type="entry name" value="Rce1/LyrA-like_dom"/>
</dbReference>
<comment type="caution">
    <text evidence="3">The sequence shown here is derived from an EMBL/GenBank/DDBJ whole genome shotgun (WGS) entry which is preliminary data.</text>
</comment>
<feature type="transmembrane region" description="Helical" evidence="1">
    <location>
        <begin position="157"/>
        <end position="177"/>
    </location>
</feature>
<feature type="transmembrane region" description="Helical" evidence="1">
    <location>
        <begin position="94"/>
        <end position="113"/>
    </location>
</feature>
<accession>A0ABR6W5C9</accession>
<gene>
    <name evidence="3" type="ORF">FH603_2304</name>
</gene>
<feature type="domain" description="CAAX prenyl protease 2/Lysostaphin resistance protein A-like" evidence="2">
    <location>
        <begin position="131"/>
        <end position="225"/>
    </location>
</feature>
<feature type="transmembrane region" description="Helical" evidence="1">
    <location>
        <begin position="125"/>
        <end position="145"/>
    </location>
</feature>
<dbReference type="Pfam" id="PF02517">
    <property type="entry name" value="Rce1-like"/>
    <property type="match status" value="1"/>
</dbReference>
<evidence type="ECO:0000313" key="3">
    <source>
        <dbReference type="EMBL" id="MBC3791796.1"/>
    </source>
</evidence>
<feature type="transmembrane region" description="Helical" evidence="1">
    <location>
        <begin position="15"/>
        <end position="36"/>
    </location>
</feature>
<keyword evidence="4" id="KW-1185">Reference proteome</keyword>
<reference evidence="3 4" key="1">
    <citation type="submission" date="2019-06" db="EMBL/GenBank/DDBJ databases">
        <title>Spirosoma utsteinense sp. nov. isolated from Antarctic ice-free soils.</title>
        <authorList>
            <person name="Tahon G."/>
        </authorList>
    </citation>
    <scope>NUCLEOTIDE SEQUENCE [LARGE SCALE GENOMIC DNA]</scope>
    <source>
        <strain evidence="3 4">LMG 31447</strain>
    </source>
</reference>
<name>A0ABR6W5C9_9BACT</name>
<keyword evidence="1" id="KW-1133">Transmembrane helix</keyword>
<evidence type="ECO:0000313" key="4">
    <source>
        <dbReference type="Proteomes" id="UP000700732"/>
    </source>
</evidence>
<sequence>MHPFIDKAKTGKNHWWRYGIGLLISLLHLPVLFHLFLSHLRRVALPADIVDYYANFLYRASALPVLLLVVRSIHQRPILTVLTASPRFRWKRMLFAFGVMLGLCTAFEGLNYLIDPANYYLSLKWIQFIPALLFGLVFITLQVLAEEALYRGYILQAFGLATKNIPIAAAITILLFTGPHWGKIEGDEAVSMTYFCSFGLLLIVTTLLDNGVEVSTGIHTANNIFSMLIVNSPSDSFPAPSVLAPIT</sequence>
<evidence type="ECO:0000259" key="2">
    <source>
        <dbReference type="Pfam" id="PF02517"/>
    </source>
</evidence>
<keyword evidence="1" id="KW-0472">Membrane</keyword>
<dbReference type="Proteomes" id="UP000700732">
    <property type="component" value="Unassembled WGS sequence"/>
</dbReference>
<protein>
    <recommendedName>
        <fullName evidence="2">CAAX prenyl protease 2/Lysostaphin resistance protein A-like domain-containing protein</fullName>
    </recommendedName>
</protein>
<keyword evidence="1" id="KW-0812">Transmembrane</keyword>
<dbReference type="EMBL" id="VFIA01000011">
    <property type="protein sequence ID" value="MBC3791796.1"/>
    <property type="molecule type" value="Genomic_DNA"/>
</dbReference>
<organism evidence="3 4">
    <name type="scientific">Spirosoma utsteinense</name>
    <dbReference type="NCBI Taxonomy" id="2585773"/>
    <lineage>
        <taxon>Bacteria</taxon>
        <taxon>Pseudomonadati</taxon>
        <taxon>Bacteroidota</taxon>
        <taxon>Cytophagia</taxon>
        <taxon>Cytophagales</taxon>
        <taxon>Cytophagaceae</taxon>
        <taxon>Spirosoma</taxon>
    </lineage>
</organism>
<proteinExistence type="predicted"/>
<dbReference type="RefSeq" id="WP_186737578.1">
    <property type="nucleotide sequence ID" value="NZ_VFIA01000011.1"/>
</dbReference>
<feature type="transmembrane region" description="Helical" evidence="1">
    <location>
        <begin position="189"/>
        <end position="208"/>
    </location>
</feature>
<evidence type="ECO:0000256" key="1">
    <source>
        <dbReference type="SAM" id="Phobius"/>
    </source>
</evidence>